<keyword evidence="3" id="KW-0238">DNA-binding</keyword>
<dbReference type="SMART" id="SM00448">
    <property type="entry name" value="REC"/>
    <property type="match status" value="1"/>
</dbReference>
<evidence type="ECO:0000256" key="3">
    <source>
        <dbReference type="ARBA" id="ARBA00023125"/>
    </source>
</evidence>
<evidence type="ECO:0000256" key="4">
    <source>
        <dbReference type="ARBA" id="ARBA00023163"/>
    </source>
</evidence>
<proteinExistence type="predicted"/>
<dbReference type="SMART" id="SM00421">
    <property type="entry name" value="HTH_LUXR"/>
    <property type="match status" value="1"/>
</dbReference>
<dbReference type="Gene3D" id="3.40.50.2300">
    <property type="match status" value="1"/>
</dbReference>
<dbReference type="GO" id="GO:0003677">
    <property type="term" value="F:DNA binding"/>
    <property type="evidence" value="ECO:0007669"/>
    <property type="project" value="UniProtKB-KW"/>
</dbReference>
<evidence type="ECO:0000313" key="8">
    <source>
        <dbReference type="EMBL" id="WKK82917.2"/>
    </source>
</evidence>
<evidence type="ECO:0000256" key="2">
    <source>
        <dbReference type="ARBA" id="ARBA00023015"/>
    </source>
</evidence>
<dbReference type="SUPFAM" id="SSF46894">
    <property type="entry name" value="C-terminal effector domain of the bipartite response regulators"/>
    <property type="match status" value="1"/>
</dbReference>
<dbReference type="SUPFAM" id="SSF52172">
    <property type="entry name" value="CheY-like"/>
    <property type="match status" value="1"/>
</dbReference>
<feature type="domain" description="Response regulatory" evidence="7">
    <location>
        <begin position="5"/>
        <end position="122"/>
    </location>
</feature>
<evidence type="ECO:0000259" key="6">
    <source>
        <dbReference type="PROSITE" id="PS50043"/>
    </source>
</evidence>
<feature type="modified residue" description="4-aspartylphosphate" evidence="5">
    <location>
        <position position="57"/>
    </location>
</feature>
<dbReference type="InterPro" id="IPR058245">
    <property type="entry name" value="NreC/VraR/RcsB-like_REC"/>
</dbReference>
<accession>A0AA49GEZ2</accession>
<dbReference type="EMBL" id="CP129968">
    <property type="protein sequence ID" value="WKK82917.2"/>
    <property type="molecule type" value="Genomic_DNA"/>
</dbReference>
<dbReference type="CDD" id="cd17535">
    <property type="entry name" value="REC_NarL-like"/>
    <property type="match status" value="1"/>
</dbReference>
<dbReference type="PROSITE" id="PS00622">
    <property type="entry name" value="HTH_LUXR_1"/>
    <property type="match status" value="1"/>
</dbReference>
<keyword evidence="2" id="KW-0805">Transcription regulation</keyword>
<dbReference type="InterPro" id="IPR011006">
    <property type="entry name" value="CheY-like_superfamily"/>
</dbReference>
<keyword evidence="1 5" id="KW-0597">Phosphoprotein</keyword>
<dbReference type="InterPro" id="IPR039420">
    <property type="entry name" value="WalR-like"/>
</dbReference>
<feature type="domain" description="HTH luxR-type" evidence="6">
    <location>
        <begin position="136"/>
        <end position="201"/>
    </location>
</feature>
<dbReference type="PROSITE" id="PS50043">
    <property type="entry name" value="HTH_LUXR_2"/>
    <property type="match status" value="1"/>
</dbReference>
<keyword evidence="4" id="KW-0804">Transcription</keyword>
<dbReference type="PROSITE" id="PS50110">
    <property type="entry name" value="RESPONSE_REGULATORY"/>
    <property type="match status" value="1"/>
</dbReference>
<dbReference type="InterPro" id="IPR036388">
    <property type="entry name" value="WH-like_DNA-bd_sf"/>
</dbReference>
<dbReference type="AlphaFoldDB" id="A0AA49GEZ2"/>
<sequence length="205" mass="22639">MKEHSVFIIDDHKIVRDGIKAILLGFPEFSVVGEATSGTEAKVKLKQLELPSIAFVDLRLPDCNGSVLIKDLMAIKNDLRCILLTAEPNALDLKRAQHAGAYGFLGKDIESDEYIRALSTVASGKRYISQSFSNLLIEDNADLSIRELEVLQLISEGLPYKQIADRLSISSRTVESHKNNLLKKLDVTTPIELVKQALKIGLIKG</sequence>
<evidence type="ECO:0000256" key="1">
    <source>
        <dbReference type="ARBA" id="ARBA00022553"/>
    </source>
</evidence>
<gene>
    <name evidence="8" type="ORF">QYS47_13490</name>
</gene>
<dbReference type="GO" id="GO:0000160">
    <property type="term" value="P:phosphorelay signal transduction system"/>
    <property type="evidence" value="ECO:0007669"/>
    <property type="project" value="InterPro"/>
</dbReference>
<dbReference type="InterPro" id="IPR001789">
    <property type="entry name" value="Sig_transdc_resp-reg_receiver"/>
</dbReference>
<dbReference type="Proteomes" id="UP001232019">
    <property type="component" value="Chromosome"/>
</dbReference>
<evidence type="ECO:0000259" key="7">
    <source>
        <dbReference type="PROSITE" id="PS50110"/>
    </source>
</evidence>
<dbReference type="KEGG" id="marp:QYS47_13490"/>
<dbReference type="RefSeq" id="WP_322347421.1">
    <property type="nucleotide sequence ID" value="NZ_CP129968.2"/>
</dbReference>
<evidence type="ECO:0000256" key="5">
    <source>
        <dbReference type="PROSITE-ProRule" id="PRU00169"/>
    </source>
</evidence>
<protein>
    <submittedName>
        <fullName evidence="8">Response regulator transcription factor</fullName>
    </submittedName>
</protein>
<dbReference type="InterPro" id="IPR016032">
    <property type="entry name" value="Sig_transdc_resp-reg_C-effctor"/>
</dbReference>
<dbReference type="Gene3D" id="1.10.10.10">
    <property type="entry name" value="Winged helix-like DNA-binding domain superfamily/Winged helix DNA-binding domain"/>
    <property type="match status" value="1"/>
</dbReference>
<dbReference type="InterPro" id="IPR000792">
    <property type="entry name" value="Tscrpt_reg_LuxR_C"/>
</dbReference>
<dbReference type="PANTHER" id="PTHR43214">
    <property type="entry name" value="TWO-COMPONENT RESPONSE REGULATOR"/>
    <property type="match status" value="1"/>
</dbReference>
<dbReference type="CDD" id="cd06170">
    <property type="entry name" value="LuxR_C_like"/>
    <property type="match status" value="1"/>
</dbReference>
<dbReference type="GO" id="GO:0006355">
    <property type="term" value="P:regulation of DNA-templated transcription"/>
    <property type="evidence" value="ECO:0007669"/>
    <property type="project" value="InterPro"/>
</dbReference>
<name>A0AA49GEZ2_9BACT</name>
<dbReference type="Pfam" id="PF00196">
    <property type="entry name" value="GerE"/>
    <property type="match status" value="1"/>
</dbReference>
<organism evidence="8">
    <name type="scientific">Marivirga arenosa</name>
    <dbReference type="NCBI Taxonomy" id="3059076"/>
    <lineage>
        <taxon>Bacteria</taxon>
        <taxon>Pseudomonadati</taxon>
        <taxon>Bacteroidota</taxon>
        <taxon>Cytophagia</taxon>
        <taxon>Cytophagales</taxon>
        <taxon>Marivirgaceae</taxon>
        <taxon>Marivirga</taxon>
    </lineage>
</organism>
<reference evidence="8" key="1">
    <citation type="submission" date="2023-08" db="EMBL/GenBank/DDBJ databases">
        <title>Comparative genomics and taxonomic characterization of three novel marine species of genus Marivirga.</title>
        <authorList>
            <person name="Muhammad N."/>
            <person name="Kim S.-G."/>
        </authorList>
    </citation>
    <scope>NUCLEOTIDE SEQUENCE</scope>
    <source>
        <strain evidence="8">BKB1-2</strain>
    </source>
</reference>
<dbReference type="PRINTS" id="PR00038">
    <property type="entry name" value="HTHLUXR"/>
</dbReference>
<dbReference type="Pfam" id="PF00072">
    <property type="entry name" value="Response_reg"/>
    <property type="match status" value="1"/>
</dbReference>
<dbReference type="PANTHER" id="PTHR43214:SF41">
    <property type="entry name" value="NITRATE_NITRITE RESPONSE REGULATOR PROTEIN NARP"/>
    <property type="match status" value="1"/>
</dbReference>